<protein>
    <submittedName>
        <fullName evidence="1">DUF1993 domain-containing protein</fullName>
    </submittedName>
</protein>
<dbReference type="RefSeq" id="WP_102644765.1">
    <property type="nucleotide sequence ID" value="NZ_PNYA01000005.1"/>
</dbReference>
<evidence type="ECO:0000313" key="1">
    <source>
        <dbReference type="EMBL" id="PMS21699.1"/>
    </source>
</evidence>
<name>A0A2N7VX34_9BURK</name>
<dbReference type="PANTHER" id="PTHR36922">
    <property type="entry name" value="BLL2446 PROTEIN"/>
    <property type="match status" value="1"/>
</dbReference>
<gene>
    <name evidence="1" type="ORF">C0Z18_07575</name>
</gene>
<dbReference type="Gene3D" id="1.20.120.450">
    <property type="entry name" value="dinb family like domain"/>
    <property type="match status" value="1"/>
</dbReference>
<sequence length="169" mass="19139">MSLSIYEASVPVFTRGLTNLRAVLQKAHDHALTKHFEPSILLSSRLYPDMHPLTRQVQIASDAAKFCISRLAGVEPPKYDDTEQTFDELYERIDKTIAYLKGFDASKLEGSESRTVTLTVPSGKHEFIGQVYLLHFALPNFFFHLTTSYAILRHNGVELGKFDYLGRMA</sequence>
<comment type="caution">
    <text evidence="1">The sequence shown here is derived from an EMBL/GenBank/DDBJ whole genome shotgun (WGS) entry which is preliminary data.</text>
</comment>
<dbReference type="OrthoDB" id="338237at2"/>
<dbReference type="InterPro" id="IPR034660">
    <property type="entry name" value="DinB/YfiT-like"/>
</dbReference>
<evidence type="ECO:0000313" key="2">
    <source>
        <dbReference type="Proteomes" id="UP000235616"/>
    </source>
</evidence>
<dbReference type="AlphaFoldDB" id="A0A2N7VX34"/>
<keyword evidence="2" id="KW-1185">Reference proteome</keyword>
<dbReference type="InterPro" id="IPR018531">
    <property type="entry name" value="DUF1993"/>
</dbReference>
<dbReference type="Proteomes" id="UP000235616">
    <property type="component" value="Unassembled WGS sequence"/>
</dbReference>
<proteinExistence type="predicted"/>
<dbReference type="Pfam" id="PF09351">
    <property type="entry name" value="DUF1993"/>
    <property type="match status" value="1"/>
</dbReference>
<reference evidence="1 2" key="1">
    <citation type="submission" date="2018-01" db="EMBL/GenBank/DDBJ databases">
        <title>Whole genome analyses suggest that Burkholderia sensu lato contains two further novel genera in the rhizoxinica-symbiotica group Mycetohabitans gen. nov., and Trinickia gen. nov.: implications for the evolution of diazotrophy and nodulation in the Burkholderiaceae.</title>
        <authorList>
            <person name="Estrada-de los Santos P."/>
            <person name="Palmer M."/>
            <person name="Chavez-Ramirez B."/>
            <person name="Beukes C."/>
            <person name="Steenkamp E.T."/>
            <person name="Hirsch A.M."/>
            <person name="Manyaka P."/>
            <person name="Maluk M."/>
            <person name="Lafos M."/>
            <person name="Crook M."/>
            <person name="Gross E."/>
            <person name="Simon M.F."/>
            <person name="Bueno dos Reis Junior F."/>
            <person name="Poole P.S."/>
            <person name="Venter S.N."/>
            <person name="James E.K."/>
        </authorList>
    </citation>
    <scope>NUCLEOTIDE SEQUENCE [LARGE SCALE GENOMIC DNA]</scope>
    <source>
        <strain evidence="1 2">GIMN1.004</strain>
    </source>
</reference>
<organism evidence="1 2">
    <name type="scientific">Trinickia dabaoshanensis</name>
    <dbReference type="NCBI Taxonomy" id="564714"/>
    <lineage>
        <taxon>Bacteria</taxon>
        <taxon>Pseudomonadati</taxon>
        <taxon>Pseudomonadota</taxon>
        <taxon>Betaproteobacteria</taxon>
        <taxon>Burkholderiales</taxon>
        <taxon>Burkholderiaceae</taxon>
        <taxon>Trinickia</taxon>
    </lineage>
</organism>
<dbReference type="SUPFAM" id="SSF109854">
    <property type="entry name" value="DinB/YfiT-like putative metalloenzymes"/>
    <property type="match status" value="1"/>
</dbReference>
<dbReference type="EMBL" id="PNYA01000005">
    <property type="protein sequence ID" value="PMS21699.1"/>
    <property type="molecule type" value="Genomic_DNA"/>
</dbReference>
<accession>A0A2N7VX34</accession>
<dbReference type="PANTHER" id="PTHR36922:SF1">
    <property type="entry name" value="DUF1993 DOMAIN-CONTAINING PROTEIN"/>
    <property type="match status" value="1"/>
</dbReference>